<dbReference type="GO" id="GO:0010997">
    <property type="term" value="F:anaphase-promoting complex binding"/>
    <property type="evidence" value="ECO:0007669"/>
    <property type="project" value="InterPro"/>
</dbReference>
<sequence>NGQGSTSRRSGRKLCYNQLDRFIPNRSAMGFDYAHYMLMEAKKGKENPVASSPAKEAYSNVLGNTVYLWDATDSSTSELMTVDEDTGPITSVSSAPDGRRIAVGLNILKFNSGILHLTNN</sequence>
<feature type="non-terminal residue" evidence="6">
    <location>
        <position position="120"/>
    </location>
</feature>
<evidence type="ECO:0000256" key="5">
    <source>
        <dbReference type="ARBA" id="ARBA00023306"/>
    </source>
</evidence>
<reference evidence="6" key="1">
    <citation type="submission" date="2022-04" db="EMBL/GenBank/DDBJ databases">
        <title>A functionally conserved STORR gene fusion in Papaver species that diverged 16.8 million years ago.</title>
        <authorList>
            <person name="Catania T."/>
        </authorList>
    </citation>
    <scope>NUCLEOTIDE SEQUENCE</scope>
    <source>
        <strain evidence="6">S-188037</strain>
    </source>
</reference>
<keyword evidence="1" id="KW-0853">WD repeat</keyword>
<evidence type="ECO:0000256" key="1">
    <source>
        <dbReference type="ARBA" id="ARBA00022574"/>
    </source>
</evidence>
<dbReference type="PANTHER" id="PTHR19918">
    <property type="entry name" value="CELL DIVISION CYCLE 20 CDC20 FIZZY -RELATED"/>
    <property type="match status" value="1"/>
</dbReference>
<keyword evidence="5" id="KW-0131">Cell cycle</keyword>
<dbReference type="GO" id="GO:0005680">
    <property type="term" value="C:anaphase-promoting complex"/>
    <property type="evidence" value="ECO:0007669"/>
    <property type="project" value="TreeGrafter"/>
</dbReference>
<evidence type="ECO:0000313" key="7">
    <source>
        <dbReference type="Proteomes" id="UP001202328"/>
    </source>
</evidence>
<dbReference type="GO" id="GO:0031145">
    <property type="term" value="P:anaphase-promoting complex-dependent catabolic process"/>
    <property type="evidence" value="ECO:0007669"/>
    <property type="project" value="TreeGrafter"/>
</dbReference>
<gene>
    <name evidence="6" type="ORF">MKW98_020026</name>
</gene>
<dbReference type="GO" id="GO:0051301">
    <property type="term" value="P:cell division"/>
    <property type="evidence" value="ECO:0007669"/>
    <property type="project" value="UniProtKB-KW"/>
</dbReference>
<dbReference type="GO" id="GO:1990757">
    <property type="term" value="F:ubiquitin ligase activator activity"/>
    <property type="evidence" value="ECO:0007669"/>
    <property type="project" value="TreeGrafter"/>
</dbReference>
<keyword evidence="4" id="KW-0498">Mitosis</keyword>
<dbReference type="PANTHER" id="PTHR19918:SF8">
    <property type="entry name" value="FI02843P"/>
    <property type="match status" value="1"/>
</dbReference>
<evidence type="ECO:0000256" key="2">
    <source>
        <dbReference type="ARBA" id="ARBA00022618"/>
    </source>
</evidence>
<dbReference type="Gene3D" id="2.130.10.10">
    <property type="entry name" value="YVTN repeat-like/Quinoprotein amine dehydrogenase"/>
    <property type="match status" value="1"/>
</dbReference>
<accession>A0AAD4S1M8</accession>
<dbReference type="AlphaFoldDB" id="A0AAD4S1M8"/>
<name>A0AAD4S1M8_9MAGN</name>
<comment type="caution">
    <text evidence="6">The sequence shown here is derived from an EMBL/GenBank/DDBJ whole genome shotgun (WGS) entry which is preliminary data.</text>
</comment>
<dbReference type="GO" id="GO:1905786">
    <property type="term" value="P:positive regulation of anaphase-promoting complex-dependent catabolic process"/>
    <property type="evidence" value="ECO:0007669"/>
    <property type="project" value="TreeGrafter"/>
</dbReference>
<dbReference type="Proteomes" id="UP001202328">
    <property type="component" value="Unassembled WGS sequence"/>
</dbReference>
<evidence type="ECO:0000313" key="6">
    <source>
        <dbReference type="EMBL" id="KAI3852027.1"/>
    </source>
</evidence>
<keyword evidence="2" id="KW-0132">Cell division</keyword>
<dbReference type="InterPro" id="IPR033010">
    <property type="entry name" value="Cdc20/Fizzy"/>
</dbReference>
<evidence type="ECO:0000256" key="4">
    <source>
        <dbReference type="ARBA" id="ARBA00022776"/>
    </source>
</evidence>
<keyword evidence="7" id="KW-1185">Reference proteome</keyword>
<dbReference type="InterPro" id="IPR015943">
    <property type="entry name" value="WD40/YVTN_repeat-like_dom_sf"/>
</dbReference>
<evidence type="ECO:0000256" key="3">
    <source>
        <dbReference type="ARBA" id="ARBA00022737"/>
    </source>
</evidence>
<protein>
    <submittedName>
        <fullName evidence="6">Uncharacterized protein</fullName>
    </submittedName>
</protein>
<keyword evidence="3" id="KW-0677">Repeat</keyword>
<dbReference type="EMBL" id="JAJJMB010015809">
    <property type="protein sequence ID" value="KAI3852027.1"/>
    <property type="molecule type" value="Genomic_DNA"/>
</dbReference>
<organism evidence="6 7">
    <name type="scientific">Papaver atlanticum</name>
    <dbReference type="NCBI Taxonomy" id="357466"/>
    <lineage>
        <taxon>Eukaryota</taxon>
        <taxon>Viridiplantae</taxon>
        <taxon>Streptophyta</taxon>
        <taxon>Embryophyta</taxon>
        <taxon>Tracheophyta</taxon>
        <taxon>Spermatophyta</taxon>
        <taxon>Magnoliopsida</taxon>
        <taxon>Ranunculales</taxon>
        <taxon>Papaveraceae</taxon>
        <taxon>Papaveroideae</taxon>
        <taxon>Papaver</taxon>
    </lineage>
</organism>
<proteinExistence type="predicted"/>
<dbReference type="SUPFAM" id="SSF82171">
    <property type="entry name" value="DPP6 N-terminal domain-like"/>
    <property type="match status" value="1"/>
</dbReference>